<evidence type="ECO:0000259" key="18">
    <source>
        <dbReference type="PROSITE" id="PS50814"/>
    </source>
</evidence>
<keyword evidence="14" id="KW-0325">Glycoprotein</keyword>
<evidence type="ECO:0000259" key="17">
    <source>
        <dbReference type="PROSITE" id="PS50011"/>
    </source>
</evidence>
<dbReference type="InterPro" id="IPR003306">
    <property type="entry name" value="WIF"/>
</dbReference>
<evidence type="ECO:0000256" key="12">
    <source>
        <dbReference type="ARBA" id="ARBA00023137"/>
    </source>
</evidence>
<dbReference type="PANTHER" id="PTHR24416">
    <property type="entry name" value="TYROSINE-PROTEIN KINASE RECEPTOR"/>
    <property type="match status" value="1"/>
</dbReference>
<dbReference type="Proteomes" id="UP001283361">
    <property type="component" value="Unassembled WGS sequence"/>
</dbReference>
<evidence type="ECO:0000313" key="20">
    <source>
        <dbReference type="Proteomes" id="UP001283361"/>
    </source>
</evidence>
<evidence type="ECO:0000256" key="2">
    <source>
        <dbReference type="ARBA" id="ARBA00011902"/>
    </source>
</evidence>
<dbReference type="InterPro" id="IPR038677">
    <property type="entry name" value="WIF_sf"/>
</dbReference>
<keyword evidence="9" id="KW-0067">ATP-binding</keyword>
<keyword evidence="5 16" id="KW-0812">Transmembrane</keyword>
<evidence type="ECO:0000256" key="14">
    <source>
        <dbReference type="ARBA" id="ARBA00023180"/>
    </source>
</evidence>
<keyword evidence="7" id="KW-0547">Nucleotide-binding</keyword>
<evidence type="ECO:0000256" key="7">
    <source>
        <dbReference type="ARBA" id="ARBA00022741"/>
    </source>
</evidence>
<keyword evidence="3" id="KW-0597">Phosphoprotein</keyword>
<dbReference type="PROSITE" id="PS50011">
    <property type="entry name" value="PROTEIN_KINASE_DOM"/>
    <property type="match status" value="1"/>
</dbReference>
<dbReference type="PROSITE" id="PS00109">
    <property type="entry name" value="PROTEIN_KINASE_TYR"/>
    <property type="match status" value="1"/>
</dbReference>
<organism evidence="19 20">
    <name type="scientific">Elysia crispata</name>
    <name type="common">lettuce slug</name>
    <dbReference type="NCBI Taxonomy" id="231223"/>
    <lineage>
        <taxon>Eukaryota</taxon>
        <taxon>Metazoa</taxon>
        <taxon>Spiralia</taxon>
        <taxon>Lophotrochozoa</taxon>
        <taxon>Mollusca</taxon>
        <taxon>Gastropoda</taxon>
        <taxon>Heterobranchia</taxon>
        <taxon>Euthyneura</taxon>
        <taxon>Panpulmonata</taxon>
        <taxon>Sacoglossa</taxon>
        <taxon>Placobranchoidea</taxon>
        <taxon>Plakobranchidae</taxon>
        <taxon>Elysia</taxon>
    </lineage>
</organism>
<evidence type="ECO:0000256" key="10">
    <source>
        <dbReference type="ARBA" id="ARBA00022989"/>
    </source>
</evidence>
<dbReference type="FunFam" id="1.10.510.10:FF:000165">
    <property type="entry name" value="Tyrosine-protein kinase RYK"/>
    <property type="match status" value="1"/>
</dbReference>
<feature type="region of interest" description="Disordered" evidence="15">
    <location>
        <begin position="1"/>
        <end position="52"/>
    </location>
</feature>
<protein>
    <recommendedName>
        <fullName evidence="2">receptor protein-tyrosine kinase</fullName>
        <ecNumber evidence="2">2.7.10.1</ecNumber>
    </recommendedName>
</protein>
<comment type="subcellular location">
    <subcellularLocation>
        <location evidence="1">Membrane</location>
        <topology evidence="1">Single-pass membrane protein</topology>
    </subcellularLocation>
</comment>
<dbReference type="GO" id="GO:0005524">
    <property type="term" value="F:ATP binding"/>
    <property type="evidence" value="ECO:0007669"/>
    <property type="project" value="UniProtKB-KW"/>
</dbReference>
<evidence type="ECO:0000313" key="19">
    <source>
        <dbReference type="EMBL" id="KAK3801064.1"/>
    </source>
</evidence>
<reference evidence="19" key="1">
    <citation type="journal article" date="2023" name="G3 (Bethesda)">
        <title>A reference genome for the long-term kleptoplast-retaining sea slug Elysia crispata morphotype clarki.</title>
        <authorList>
            <person name="Eastman K.E."/>
            <person name="Pendleton A.L."/>
            <person name="Shaikh M.A."/>
            <person name="Suttiyut T."/>
            <person name="Ogas R."/>
            <person name="Tomko P."/>
            <person name="Gavelis G."/>
            <person name="Widhalm J.R."/>
            <person name="Wisecaver J.H."/>
        </authorList>
    </citation>
    <scope>NUCLEOTIDE SEQUENCE</scope>
    <source>
        <strain evidence="19">ECLA1</strain>
    </source>
</reference>
<dbReference type="Pfam" id="PF07714">
    <property type="entry name" value="PK_Tyr_Ser-Thr"/>
    <property type="match status" value="1"/>
</dbReference>
<evidence type="ECO:0000256" key="8">
    <source>
        <dbReference type="ARBA" id="ARBA00022777"/>
    </source>
</evidence>
<dbReference type="GO" id="GO:0005886">
    <property type="term" value="C:plasma membrane"/>
    <property type="evidence" value="ECO:0007669"/>
    <property type="project" value="TreeGrafter"/>
</dbReference>
<dbReference type="PRINTS" id="PR00109">
    <property type="entry name" value="TYRKINASE"/>
</dbReference>
<feature type="compositionally biased region" description="Low complexity" evidence="15">
    <location>
        <begin position="41"/>
        <end position="51"/>
    </location>
</feature>
<feature type="domain" description="Protein kinase" evidence="17">
    <location>
        <begin position="507"/>
        <end position="779"/>
    </location>
</feature>
<dbReference type="InterPro" id="IPR008266">
    <property type="entry name" value="Tyr_kinase_AS"/>
</dbReference>
<keyword evidence="12" id="KW-0829">Tyrosine-protein kinase</keyword>
<proteinExistence type="predicted"/>
<dbReference type="GO" id="GO:0043235">
    <property type="term" value="C:receptor complex"/>
    <property type="evidence" value="ECO:0007669"/>
    <property type="project" value="TreeGrafter"/>
</dbReference>
<dbReference type="InterPro" id="IPR001245">
    <property type="entry name" value="Ser-Thr/Tyr_kinase_cat_dom"/>
</dbReference>
<dbReference type="EMBL" id="JAWDGP010000375">
    <property type="protein sequence ID" value="KAK3801064.1"/>
    <property type="molecule type" value="Genomic_DNA"/>
</dbReference>
<keyword evidence="10 16" id="KW-1133">Transmembrane helix</keyword>
<dbReference type="PROSITE" id="PS50814">
    <property type="entry name" value="WIF"/>
    <property type="match status" value="1"/>
</dbReference>
<dbReference type="EC" id="2.7.10.1" evidence="2"/>
<dbReference type="GO" id="GO:0010976">
    <property type="term" value="P:positive regulation of neuron projection development"/>
    <property type="evidence" value="ECO:0007669"/>
    <property type="project" value="TreeGrafter"/>
</dbReference>
<evidence type="ECO:0000256" key="13">
    <source>
        <dbReference type="ARBA" id="ARBA00023170"/>
    </source>
</evidence>
<feature type="domain" description="WIF" evidence="18">
    <location>
        <begin position="194"/>
        <end position="325"/>
    </location>
</feature>
<dbReference type="Gene3D" id="3.30.200.20">
    <property type="entry name" value="Phosphorylase Kinase, domain 1"/>
    <property type="match status" value="1"/>
</dbReference>
<sequence>MAGNPDCWSGGMSSLSDSPSARDTRVDPNKHARCRCKENPPRGSSPAASGSQTGADYLISPYVFFDDTHACPRSLYPVSRAGLSSAEAIWFVPWTCHKPVCRPVSLASEEISSVSRSGDTARSNVPQIVFRNSGDVTLFLLLSCFPNVKLIPTHATELTLSPFVDWLNRLRARQRSDLPRFCSVLPLYTGRFYRRRFCPVLLPPPGVHYELFYVRDGTINTYALSFNMPLQNHIREIYFTWQSLRDEPKMQYNIKFNVSNHRAMGTPTANISESGTVPRKVSVFKVSLPCTGTISAEVHVQMIITVNMVPVFNLTTLNFRRKKVCTKSSSVWTPREDLYEMGRQVPGLNTGQGHDSGGVRGHQGVDLYGKIRDNFGTVNNEQNNATLRRPEEEDSNEGVTTSNHIFYVAVACACSVIILIALAVTIFYITSQRRSDRFDKKVNCYENSSSQALTGQSQTFLRPDTPNNASGSGVSSIIRRGVSPSLDLKPTDVHTVLSDALIDRKRITLGEIFLEGTFGRIYSGTLLNLDESETGPEQEVYVKTVTDQANSDQVHLFLTESVLLKGLAHPNLHSLIGACMVKPEQPLVVYPAMQEGNMKKFLLKCRMAETGSRYTLNTQQLVYMTIQIIRGIQYLHRKKLIHKDIATRNCIVGAELAVRLTDNSLARDLFPADYNCLGDNENRPVKWMALEALTQKRFSPATDVWAFGVTLWEMMTLGQQPYAEVDPFEMPSYLQEGYRIAKPHNCPDELFSLMACCWALSPDERPKFPQLLTYLQNFYMALGRYV</sequence>
<dbReference type="AlphaFoldDB" id="A0AAE1B7V2"/>
<dbReference type="InterPro" id="IPR011009">
    <property type="entry name" value="Kinase-like_dom_sf"/>
</dbReference>
<feature type="compositionally biased region" description="Basic and acidic residues" evidence="15">
    <location>
        <begin position="20"/>
        <end position="40"/>
    </location>
</feature>
<evidence type="ECO:0000256" key="6">
    <source>
        <dbReference type="ARBA" id="ARBA00022729"/>
    </source>
</evidence>
<name>A0AAE1B7V2_9GAST</name>
<keyword evidence="6" id="KW-0732">Signal</keyword>
<dbReference type="Gene3D" id="1.10.510.10">
    <property type="entry name" value="Transferase(Phosphotransferase) domain 1"/>
    <property type="match status" value="1"/>
</dbReference>
<feature type="compositionally biased region" description="Low complexity" evidence="15">
    <location>
        <begin position="9"/>
        <end position="19"/>
    </location>
</feature>
<feature type="transmembrane region" description="Helical" evidence="16">
    <location>
        <begin position="405"/>
        <end position="430"/>
    </location>
</feature>
<evidence type="ECO:0000256" key="16">
    <source>
        <dbReference type="SAM" id="Phobius"/>
    </source>
</evidence>
<evidence type="ECO:0000256" key="4">
    <source>
        <dbReference type="ARBA" id="ARBA00022679"/>
    </source>
</evidence>
<accession>A0AAE1B7V2</accession>
<evidence type="ECO:0000256" key="15">
    <source>
        <dbReference type="SAM" id="MobiDB-lite"/>
    </source>
</evidence>
<evidence type="ECO:0000256" key="9">
    <source>
        <dbReference type="ARBA" id="ARBA00022840"/>
    </source>
</evidence>
<dbReference type="GO" id="GO:0007169">
    <property type="term" value="P:cell surface receptor protein tyrosine kinase signaling pathway"/>
    <property type="evidence" value="ECO:0007669"/>
    <property type="project" value="TreeGrafter"/>
</dbReference>
<dbReference type="InterPro" id="IPR050122">
    <property type="entry name" value="RTK"/>
</dbReference>
<evidence type="ECO:0000256" key="3">
    <source>
        <dbReference type="ARBA" id="ARBA00022553"/>
    </source>
</evidence>
<keyword evidence="4" id="KW-0808">Transferase</keyword>
<gene>
    <name evidence="19" type="ORF">RRG08_013459</name>
</gene>
<dbReference type="SUPFAM" id="SSF56112">
    <property type="entry name" value="Protein kinase-like (PK-like)"/>
    <property type="match status" value="1"/>
</dbReference>
<keyword evidence="8" id="KW-0418">Kinase</keyword>
<comment type="caution">
    <text evidence="19">The sequence shown here is derived from an EMBL/GenBank/DDBJ whole genome shotgun (WGS) entry which is preliminary data.</text>
</comment>
<dbReference type="Pfam" id="PF02019">
    <property type="entry name" value="WIF"/>
    <property type="match status" value="1"/>
</dbReference>
<dbReference type="GO" id="GO:0004714">
    <property type="term" value="F:transmembrane receptor protein tyrosine kinase activity"/>
    <property type="evidence" value="ECO:0007669"/>
    <property type="project" value="UniProtKB-EC"/>
</dbReference>
<keyword evidence="11 16" id="KW-0472">Membrane</keyword>
<keyword evidence="20" id="KW-1185">Reference proteome</keyword>
<dbReference type="Gene3D" id="2.60.40.2170">
    <property type="entry name" value="Wnt, WIF domain"/>
    <property type="match status" value="1"/>
</dbReference>
<dbReference type="GO" id="GO:0051897">
    <property type="term" value="P:positive regulation of phosphatidylinositol 3-kinase/protein kinase B signal transduction"/>
    <property type="evidence" value="ECO:0007669"/>
    <property type="project" value="TreeGrafter"/>
</dbReference>
<dbReference type="PANTHER" id="PTHR24416:SF349">
    <property type="entry name" value="TYROSINE-PROTEIN KINASE RYK"/>
    <property type="match status" value="1"/>
</dbReference>
<evidence type="ECO:0000256" key="5">
    <source>
        <dbReference type="ARBA" id="ARBA00022692"/>
    </source>
</evidence>
<dbReference type="SMART" id="SM00469">
    <property type="entry name" value="WIF"/>
    <property type="match status" value="1"/>
</dbReference>
<evidence type="ECO:0000256" key="1">
    <source>
        <dbReference type="ARBA" id="ARBA00004167"/>
    </source>
</evidence>
<dbReference type="InterPro" id="IPR000719">
    <property type="entry name" value="Prot_kinase_dom"/>
</dbReference>
<keyword evidence="13" id="KW-0675">Receptor</keyword>
<evidence type="ECO:0000256" key="11">
    <source>
        <dbReference type="ARBA" id="ARBA00023136"/>
    </source>
</evidence>
<dbReference type="GO" id="GO:0007409">
    <property type="term" value="P:axonogenesis"/>
    <property type="evidence" value="ECO:0007669"/>
    <property type="project" value="TreeGrafter"/>
</dbReference>